<name>A0A133XV66_9ACTN</name>
<reference evidence="2" key="1">
    <citation type="submission" date="2016-01" db="EMBL/GenBank/DDBJ databases">
        <authorList>
            <person name="Mitreva M."/>
            <person name="Pepin K.H."/>
            <person name="Mihindukulasuriya K.A."/>
            <person name="Fulton R."/>
            <person name="Fronick C."/>
            <person name="O'Laughlin M."/>
            <person name="Miner T."/>
            <person name="Herter B."/>
            <person name="Rosa B.A."/>
            <person name="Cordes M."/>
            <person name="Tomlinson C."/>
            <person name="Wollam A."/>
            <person name="Palsikar V.B."/>
            <person name="Mardis E.R."/>
            <person name="Wilson R.K."/>
        </authorList>
    </citation>
    <scope>NUCLEOTIDE SEQUENCE [LARGE SCALE GENOMIC DNA]</scope>
    <source>
        <strain evidence="2">DNF00019</strain>
    </source>
</reference>
<accession>A0A133XV66</accession>
<protein>
    <recommendedName>
        <fullName evidence="3">Sulfatase N-terminal domain-containing protein</fullName>
    </recommendedName>
</protein>
<evidence type="ECO:0008006" key="3">
    <source>
        <dbReference type="Google" id="ProtNLM"/>
    </source>
</evidence>
<organism evidence="1 2">
    <name type="scientific">Atopobium deltae</name>
    <dbReference type="NCBI Taxonomy" id="1393034"/>
    <lineage>
        <taxon>Bacteria</taxon>
        <taxon>Bacillati</taxon>
        <taxon>Actinomycetota</taxon>
        <taxon>Coriobacteriia</taxon>
        <taxon>Coriobacteriales</taxon>
        <taxon>Atopobiaceae</taxon>
        <taxon>Atopobium</taxon>
    </lineage>
</organism>
<dbReference type="PATRIC" id="fig|1393034.3.peg.701"/>
<dbReference type="STRING" id="1393034.HMPREF3192_00726"/>
<comment type="caution">
    <text evidence="1">The sequence shown here is derived from an EMBL/GenBank/DDBJ whole genome shotgun (WGS) entry which is preliminary data.</text>
</comment>
<keyword evidence="2" id="KW-1185">Reference proteome</keyword>
<sequence>MVEKLRALKTPAVLVFFGDHQPNFSSVYNDAFYQGESDIIHNQRIYHSSYVIWENYPLGASDTSSNHNITTSPNFLAAKLLWHIRAPLTEYQQAQLAIRSKIPALNAFVC</sequence>
<dbReference type="Proteomes" id="UP000070675">
    <property type="component" value="Unassembled WGS sequence"/>
</dbReference>
<dbReference type="OrthoDB" id="5363296at2"/>
<gene>
    <name evidence="1" type="ORF">HMPREF3192_00726</name>
</gene>
<dbReference type="RefSeq" id="WP_156422846.1">
    <property type="nucleotide sequence ID" value="NZ_KQ959491.1"/>
</dbReference>
<proteinExistence type="predicted"/>
<evidence type="ECO:0000313" key="2">
    <source>
        <dbReference type="Proteomes" id="UP000070675"/>
    </source>
</evidence>
<dbReference type="EMBL" id="LSCR01000011">
    <property type="protein sequence ID" value="KXB34831.1"/>
    <property type="molecule type" value="Genomic_DNA"/>
</dbReference>
<dbReference type="AlphaFoldDB" id="A0A133XV66"/>
<evidence type="ECO:0000313" key="1">
    <source>
        <dbReference type="EMBL" id="KXB34831.1"/>
    </source>
</evidence>